<evidence type="ECO:0000256" key="1">
    <source>
        <dbReference type="SAM" id="MobiDB-lite"/>
    </source>
</evidence>
<feature type="compositionally biased region" description="Gly residues" evidence="1">
    <location>
        <begin position="257"/>
        <end position="267"/>
    </location>
</feature>
<accession>A0A699Q179</accession>
<dbReference type="AlphaFoldDB" id="A0A699Q179"/>
<sequence length="267" mass="25954">ARRRGSTPARAIDEHRDHAAGRGRALVGGRGRGQELAGRGRRDDRGGRGQGRGRLRNSEAALELAAVGIRCRDAVRAGGQVAGGGREAHAGAPGVAVGRGAAAHAEGGRAVIAAAGGDVGAGGQASGGGGGAHAGAPGVARGYSGESLRAAVAGAQAIGGVGPHSVGGGRREARHERRKGAWPVPDHNLRVAGSGCGVGGAVHHAALGYAVVALARHGAAERGAGAAHAAGRGRGYHGQGRDGEHRRGQPARSGRAVGRGNGDGAGT</sequence>
<feature type="non-terminal residue" evidence="2">
    <location>
        <position position="267"/>
    </location>
</feature>
<organism evidence="2">
    <name type="scientific">Tanacetum cinerariifolium</name>
    <name type="common">Dalmatian daisy</name>
    <name type="synonym">Chrysanthemum cinerariifolium</name>
    <dbReference type="NCBI Taxonomy" id="118510"/>
    <lineage>
        <taxon>Eukaryota</taxon>
        <taxon>Viridiplantae</taxon>
        <taxon>Streptophyta</taxon>
        <taxon>Embryophyta</taxon>
        <taxon>Tracheophyta</taxon>
        <taxon>Spermatophyta</taxon>
        <taxon>Magnoliopsida</taxon>
        <taxon>eudicotyledons</taxon>
        <taxon>Gunneridae</taxon>
        <taxon>Pentapetalae</taxon>
        <taxon>asterids</taxon>
        <taxon>campanulids</taxon>
        <taxon>Asterales</taxon>
        <taxon>Asteraceae</taxon>
        <taxon>Asteroideae</taxon>
        <taxon>Anthemideae</taxon>
        <taxon>Anthemidinae</taxon>
        <taxon>Tanacetum</taxon>
    </lineage>
</organism>
<name>A0A699Q179_TANCI</name>
<feature type="non-terminal residue" evidence="2">
    <location>
        <position position="1"/>
    </location>
</feature>
<feature type="compositionally biased region" description="Basic and acidic residues" evidence="1">
    <location>
        <begin position="38"/>
        <end position="47"/>
    </location>
</feature>
<feature type="region of interest" description="Disordered" evidence="1">
    <location>
        <begin position="162"/>
        <end position="186"/>
    </location>
</feature>
<feature type="region of interest" description="Disordered" evidence="1">
    <location>
        <begin position="225"/>
        <end position="267"/>
    </location>
</feature>
<evidence type="ECO:0000313" key="2">
    <source>
        <dbReference type="EMBL" id="GFC57328.1"/>
    </source>
</evidence>
<proteinExistence type="predicted"/>
<protein>
    <submittedName>
        <fullName evidence="2">Uncharacterized protein</fullName>
    </submittedName>
</protein>
<reference evidence="2" key="1">
    <citation type="journal article" date="2019" name="Sci. Rep.">
        <title>Draft genome of Tanacetum cinerariifolium, the natural source of mosquito coil.</title>
        <authorList>
            <person name="Yamashiro T."/>
            <person name="Shiraishi A."/>
            <person name="Satake H."/>
            <person name="Nakayama K."/>
        </authorList>
    </citation>
    <scope>NUCLEOTIDE SEQUENCE</scope>
</reference>
<feature type="compositionally biased region" description="Basic and acidic residues" evidence="1">
    <location>
        <begin position="11"/>
        <end position="20"/>
    </location>
</feature>
<dbReference type="EMBL" id="BKCJ010973152">
    <property type="protein sequence ID" value="GFC57328.1"/>
    <property type="molecule type" value="Genomic_DNA"/>
</dbReference>
<feature type="region of interest" description="Disordered" evidence="1">
    <location>
        <begin position="1"/>
        <end position="55"/>
    </location>
</feature>
<comment type="caution">
    <text evidence="2">The sequence shown here is derived from an EMBL/GenBank/DDBJ whole genome shotgun (WGS) entry which is preliminary data.</text>
</comment>
<gene>
    <name evidence="2" type="ORF">Tci_829298</name>
</gene>